<reference evidence="2" key="1">
    <citation type="journal article" date="2022" name="Mol. Ecol. Resour.">
        <title>The genomes of chicory, endive, great burdock and yacon provide insights into Asteraceae palaeo-polyploidization history and plant inulin production.</title>
        <authorList>
            <person name="Fan W."/>
            <person name="Wang S."/>
            <person name="Wang H."/>
            <person name="Wang A."/>
            <person name="Jiang F."/>
            <person name="Liu H."/>
            <person name="Zhao H."/>
            <person name="Xu D."/>
            <person name="Zhang Y."/>
        </authorList>
    </citation>
    <scope>NUCLEOTIDE SEQUENCE [LARGE SCALE GENOMIC DNA]</scope>
    <source>
        <strain evidence="2">cv. Punajuju</strain>
    </source>
</reference>
<evidence type="ECO:0000313" key="2">
    <source>
        <dbReference type="Proteomes" id="UP001055811"/>
    </source>
</evidence>
<name>A0ACB9H308_CICIN</name>
<dbReference type="Proteomes" id="UP001055811">
    <property type="component" value="Linkage Group LG01"/>
</dbReference>
<evidence type="ECO:0000313" key="1">
    <source>
        <dbReference type="EMBL" id="KAI3789706.1"/>
    </source>
</evidence>
<sequence>MADVGEDEEYESDPEQAKLSLKMRRRREASDDEEEVDDDDDVRVRERVRVIDSRVSDYESDDQGAAAEYDDEEYDLAEEEEELLEEVDDEELVEGRRRSEVQGVREDLDGVIEGSSVGVKRENDQTDGDGFYAPESVDQFDDNANGTAAEGEGGQEEKKENEPFQVPTAGAFYMHDDRFRDSSGGRHRRTLGGRKLWELRDDRKWGHDKFEEMTMQERHYDEGRRVPRGRNRAPRGRNRGEDRNFVPGNRPKTYNNNNNNQTNAPRPVRGRGPRKYQPTTQNNFESSSQNRQPAKTNEKTAHANSGRASTATSASESTQLPARKNVLASNLNSASPPFYPSGNKETNLNQKKDSQTGSVNNRENYPISQSKRNVSDSLNMDKLYIDDSGPSFINPTQRTEGRGPGGGPAPFGQVAYQPVPPHHNQVNRVSSPNQVHSIRPPALNQIHPNFQLPGQQFGQRSASGSRASSPPKESPEIETSTESNDTKTALVGKGKGSIQTGMTSFPYHGDQNFPGAPTFLPVMQFAGQHPGGLGVPAVGMAFPGYVAQPNGMGNSEMTWLPVLAGAAGALGGAGALGATYCSPYITMDGAYHARPSGQTSALPPTSKDIGANKPGSDVKPSQRPELANDELRQRQTKARRYTEMNTLSSHLLYSPIILRYVFETPAHAASS</sequence>
<protein>
    <submittedName>
        <fullName evidence="1">Uncharacterized protein</fullName>
    </submittedName>
</protein>
<organism evidence="1 2">
    <name type="scientific">Cichorium intybus</name>
    <name type="common">Chicory</name>
    <dbReference type="NCBI Taxonomy" id="13427"/>
    <lineage>
        <taxon>Eukaryota</taxon>
        <taxon>Viridiplantae</taxon>
        <taxon>Streptophyta</taxon>
        <taxon>Embryophyta</taxon>
        <taxon>Tracheophyta</taxon>
        <taxon>Spermatophyta</taxon>
        <taxon>Magnoliopsida</taxon>
        <taxon>eudicotyledons</taxon>
        <taxon>Gunneridae</taxon>
        <taxon>Pentapetalae</taxon>
        <taxon>asterids</taxon>
        <taxon>campanulids</taxon>
        <taxon>Asterales</taxon>
        <taxon>Asteraceae</taxon>
        <taxon>Cichorioideae</taxon>
        <taxon>Cichorieae</taxon>
        <taxon>Cichoriinae</taxon>
        <taxon>Cichorium</taxon>
    </lineage>
</organism>
<proteinExistence type="predicted"/>
<comment type="caution">
    <text evidence="1">The sequence shown here is derived from an EMBL/GenBank/DDBJ whole genome shotgun (WGS) entry which is preliminary data.</text>
</comment>
<accession>A0ACB9H308</accession>
<keyword evidence="2" id="KW-1185">Reference proteome</keyword>
<gene>
    <name evidence="1" type="ORF">L2E82_02509</name>
</gene>
<reference evidence="1 2" key="2">
    <citation type="journal article" date="2022" name="Mol. Ecol. Resour.">
        <title>The genomes of chicory, endive, great burdock and yacon provide insights into Asteraceae paleo-polyploidization history and plant inulin production.</title>
        <authorList>
            <person name="Fan W."/>
            <person name="Wang S."/>
            <person name="Wang H."/>
            <person name="Wang A."/>
            <person name="Jiang F."/>
            <person name="Liu H."/>
            <person name="Zhao H."/>
            <person name="Xu D."/>
            <person name="Zhang Y."/>
        </authorList>
    </citation>
    <scope>NUCLEOTIDE SEQUENCE [LARGE SCALE GENOMIC DNA]</scope>
    <source>
        <strain evidence="2">cv. Punajuju</strain>
        <tissue evidence="1">Leaves</tissue>
    </source>
</reference>
<dbReference type="EMBL" id="CM042009">
    <property type="protein sequence ID" value="KAI3789706.1"/>
    <property type="molecule type" value="Genomic_DNA"/>
</dbReference>